<dbReference type="SMART" id="SM00028">
    <property type="entry name" value="TPR"/>
    <property type="match status" value="5"/>
</dbReference>
<accession>A0A1N6H9H0</accession>
<dbReference type="InterPro" id="IPR043128">
    <property type="entry name" value="Rev_trsase/Diguanyl_cyclase"/>
</dbReference>
<keyword evidence="1" id="KW-0802">TPR repeat</keyword>
<dbReference type="Pfam" id="PF00990">
    <property type="entry name" value="GGDEF"/>
    <property type="match status" value="1"/>
</dbReference>
<dbReference type="Proteomes" id="UP000184694">
    <property type="component" value="Unassembled WGS sequence"/>
</dbReference>
<dbReference type="Gene3D" id="3.30.70.270">
    <property type="match status" value="2"/>
</dbReference>
<dbReference type="SUPFAM" id="SSF48452">
    <property type="entry name" value="TPR-like"/>
    <property type="match status" value="1"/>
</dbReference>
<dbReference type="Pfam" id="PF13432">
    <property type="entry name" value="TPR_16"/>
    <property type="match status" value="1"/>
</dbReference>
<dbReference type="PROSITE" id="PS50887">
    <property type="entry name" value="GGDEF"/>
    <property type="match status" value="1"/>
</dbReference>
<proteinExistence type="predicted"/>
<name>A0A1N6H9H0_9BACT</name>
<dbReference type="OrthoDB" id="5430072at2"/>
<dbReference type="PROSITE" id="PS50005">
    <property type="entry name" value="TPR"/>
    <property type="match status" value="1"/>
</dbReference>
<dbReference type="Pfam" id="PF14559">
    <property type="entry name" value="TPR_19"/>
    <property type="match status" value="1"/>
</dbReference>
<sequence>MVMKAQIDILNSERTQLSRYDLITYEHLLAESIKSIINFSSYSLYFPRKIQSLEAVWDATEKKLLLPLAMNNKFYGQFVARGVTIRAPKTLIAILPAVATLALEKIQGIKSSITNAQNGLFTRDYLLHAANRELCMIREGFHLSGEPRTAGSEEYRASVGVVLLNLSGLRSVEIEFGHLFAEELAVEFADALISVAPEQALVCNSGDYEYAILVPAGTSSACRKIAAEAVRTLRSIQKVHDITEHRVGVDIAAGYAAFPQDFEGAQFELKSNEQGRLLLRKARIGAGVAKRLGESLTIPHVLGFNRLLHEGGTVREVLPVSRVVVNLGGAMGAREGQRFSVWSCNYNSKYADGVSATSLINRHPLYKGELVLMEVRETEAIAEIMHMGDPTWAVEPTDAIKLLPEEKGVGVTIDRNDEAEHFDSLTGLYKHRDFIARFTQERETTDSFALAIIRLSRIPNIHGGAGEQILAEATQQCRDILGTDMIGGRYGLNSLICFYPEGKPEFVQVLFNELCERLLTNLGIEAAVGIFCYPYLDYRKGDALECCLKALEYAMLLPAPRVGILDSLALNISADKLYSKNDSFGAIEEYKRALLADEDNTMAWNSLGVCYAGLGRSEEARKHFEGALARDEDDVMALYNLGHISQTLGNLKAARNYYDTCLQHDEKHFFSLIRLGQVNEMESDFSTARTFFERARALEENKPLVERNFARLCMKENDPDKAREHLHQALLYNPQDAVALELMARIYLDGGEDPEIAEVLARQAAALRPDFKGAWLQLARALEACGKKQDAHQALVKAGEL</sequence>
<dbReference type="InterPro" id="IPR011990">
    <property type="entry name" value="TPR-like_helical_dom_sf"/>
</dbReference>
<dbReference type="InterPro" id="IPR029787">
    <property type="entry name" value="Nucleotide_cyclase"/>
</dbReference>
<evidence type="ECO:0000313" key="4">
    <source>
        <dbReference type="Proteomes" id="UP000184694"/>
    </source>
</evidence>
<dbReference type="STRING" id="1121457.SAMN02745161_2084"/>
<dbReference type="InterPro" id="IPR000160">
    <property type="entry name" value="GGDEF_dom"/>
</dbReference>
<dbReference type="PANTHER" id="PTHR12558">
    <property type="entry name" value="CELL DIVISION CYCLE 16,23,27"/>
    <property type="match status" value="1"/>
</dbReference>
<reference evidence="4" key="1">
    <citation type="submission" date="2016-11" db="EMBL/GenBank/DDBJ databases">
        <authorList>
            <person name="Varghese N."/>
            <person name="Submissions S."/>
        </authorList>
    </citation>
    <scope>NUCLEOTIDE SEQUENCE [LARGE SCALE GENOMIC DNA]</scope>
    <source>
        <strain evidence="4">DSM 17456</strain>
    </source>
</reference>
<dbReference type="Pfam" id="PF13181">
    <property type="entry name" value="TPR_8"/>
    <property type="match status" value="1"/>
</dbReference>
<keyword evidence="4" id="KW-1185">Reference proteome</keyword>
<protein>
    <submittedName>
        <fullName evidence="3">Tfp pilus assembly protein PilF</fullName>
    </submittedName>
</protein>
<dbReference type="Gene3D" id="1.25.40.10">
    <property type="entry name" value="Tetratricopeptide repeat domain"/>
    <property type="match status" value="2"/>
</dbReference>
<feature type="domain" description="GGDEF" evidence="2">
    <location>
        <begin position="157"/>
        <end position="294"/>
    </location>
</feature>
<feature type="repeat" description="TPR" evidence="1">
    <location>
        <begin position="601"/>
        <end position="634"/>
    </location>
</feature>
<dbReference type="AlphaFoldDB" id="A0A1N6H9H0"/>
<dbReference type="InterPro" id="IPR019734">
    <property type="entry name" value="TPR_rpt"/>
</dbReference>
<gene>
    <name evidence="3" type="ORF">SAMN02745161_2084</name>
</gene>
<dbReference type="SMART" id="SM00267">
    <property type="entry name" value="GGDEF"/>
    <property type="match status" value="1"/>
</dbReference>
<dbReference type="EMBL" id="FSRG01000005">
    <property type="protein sequence ID" value="SIO16390.1"/>
    <property type="molecule type" value="Genomic_DNA"/>
</dbReference>
<organism evidence="3 4">
    <name type="scientific">Halodesulfovibrio marinisediminis DSM 17456</name>
    <dbReference type="NCBI Taxonomy" id="1121457"/>
    <lineage>
        <taxon>Bacteria</taxon>
        <taxon>Pseudomonadati</taxon>
        <taxon>Thermodesulfobacteriota</taxon>
        <taxon>Desulfovibrionia</taxon>
        <taxon>Desulfovibrionales</taxon>
        <taxon>Desulfovibrionaceae</taxon>
        <taxon>Halodesulfovibrio</taxon>
    </lineage>
</organism>
<dbReference type="SUPFAM" id="SSF55073">
    <property type="entry name" value="Nucleotide cyclase"/>
    <property type="match status" value="2"/>
</dbReference>
<dbReference type="PANTHER" id="PTHR12558:SF13">
    <property type="entry name" value="CELL DIVISION CYCLE PROTEIN 27 HOMOLOG"/>
    <property type="match status" value="1"/>
</dbReference>
<evidence type="ECO:0000256" key="1">
    <source>
        <dbReference type="PROSITE-ProRule" id="PRU00339"/>
    </source>
</evidence>
<evidence type="ECO:0000259" key="2">
    <source>
        <dbReference type="PROSITE" id="PS50887"/>
    </source>
</evidence>
<evidence type="ECO:0000313" key="3">
    <source>
        <dbReference type="EMBL" id="SIO16390.1"/>
    </source>
</evidence>